<protein>
    <recommendedName>
        <fullName evidence="7">FYVE-type domain-containing protein</fullName>
    </recommendedName>
</protein>
<organism evidence="2 6">
    <name type="scientific">Didymodactylos carnosus</name>
    <dbReference type="NCBI Taxonomy" id="1234261"/>
    <lineage>
        <taxon>Eukaryota</taxon>
        <taxon>Metazoa</taxon>
        <taxon>Spiralia</taxon>
        <taxon>Gnathifera</taxon>
        <taxon>Rotifera</taxon>
        <taxon>Eurotatoria</taxon>
        <taxon>Bdelloidea</taxon>
        <taxon>Philodinida</taxon>
        <taxon>Philodinidae</taxon>
        <taxon>Didymodactylos</taxon>
    </lineage>
</organism>
<dbReference type="EMBL" id="CAJNOK010008794">
    <property type="protein sequence ID" value="CAF1072966.1"/>
    <property type="molecule type" value="Genomic_DNA"/>
</dbReference>
<name>A0A813RTY3_9BILA</name>
<dbReference type="Proteomes" id="UP000677228">
    <property type="component" value="Unassembled WGS sequence"/>
</dbReference>
<dbReference type="Proteomes" id="UP000663829">
    <property type="component" value="Unassembled WGS sequence"/>
</dbReference>
<dbReference type="AlphaFoldDB" id="A0A813RTY3"/>
<keyword evidence="6" id="KW-1185">Reference proteome</keyword>
<proteinExistence type="predicted"/>
<dbReference type="InterPro" id="IPR013083">
    <property type="entry name" value="Znf_RING/FYVE/PHD"/>
</dbReference>
<reference evidence="2" key="1">
    <citation type="submission" date="2021-02" db="EMBL/GenBank/DDBJ databases">
        <authorList>
            <person name="Nowell W R."/>
        </authorList>
    </citation>
    <scope>NUCLEOTIDE SEQUENCE</scope>
</reference>
<dbReference type="EMBL" id="CAJOBC010000304">
    <property type="protein sequence ID" value="CAF3568758.1"/>
    <property type="molecule type" value="Genomic_DNA"/>
</dbReference>
<dbReference type="Gene3D" id="3.30.40.10">
    <property type="entry name" value="Zinc/RING finger domain, C3HC4 (zinc finger)"/>
    <property type="match status" value="1"/>
</dbReference>
<dbReference type="SUPFAM" id="SSF57845">
    <property type="entry name" value="B-box zinc-binding domain"/>
    <property type="match status" value="1"/>
</dbReference>
<dbReference type="GO" id="GO:0044878">
    <property type="term" value="P:mitotic cytokinesis checkpoint signaling"/>
    <property type="evidence" value="ECO:0007669"/>
    <property type="project" value="TreeGrafter"/>
</dbReference>
<comment type="caution">
    <text evidence="2">The sequence shown here is derived from an EMBL/GenBank/DDBJ whole genome shotgun (WGS) entry which is preliminary data.</text>
</comment>
<dbReference type="PANTHER" id="PTHR46603:SF1">
    <property type="entry name" value="ABSCISSION_NOCUT CHECKPOINT REGULATOR"/>
    <property type="match status" value="1"/>
</dbReference>
<gene>
    <name evidence="2" type="ORF">GPM918_LOCUS2686</name>
    <name evidence="3" type="ORF">OVA965_LOCUS17984</name>
    <name evidence="4" type="ORF">SRO942_LOCUS2686</name>
    <name evidence="5" type="ORF">TMI583_LOCUS17996</name>
</gene>
<evidence type="ECO:0000313" key="5">
    <source>
        <dbReference type="EMBL" id="CAF3837031.1"/>
    </source>
</evidence>
<evidence type="ECO:0000313" key="6">
    <source>
        <dbReference type="Proteomes" id="UP000663829"/>
    </source>
</evidence>
<feature type="compositionally biased region" description="Polar residues" evidence="1">
    <location>
        <begin position="153"/>
        <end position="171"/>
    </location>
</feature>
<dbReference type="GO" id="GO:0005813">
    <property type="term" value="C:centrosome"/>
    <property type="evidence" value="ECO:0007669"/>
    <property type="project" value="TreeGrafter"/>
</dbReference>
<dbReference type="GO" id="GO:0009838">
    <property type="term" value="P:abscission"/>
    <property type="evidence" value="ECO:0007669"/>
    <property type="project" value="TreeGrafter"/>
</dbReference>
<evidence type="ECO:0008006" key="7">
    <source>
        <dbReference type="Google" id="ProtNLM"/>
    </source>
</evidence>
<dbReference type="GO" id="GO:0032266">
    <property type="term" value="F:phosphatidylinositol-3-phosphate binding"/>
    <property type="evidence" value="ECO:0007669"/>
    <property type="project" value="TreeGrafter"/>
</dbReference>
<dbReference type="EMBL" id="CAJNOQ010000304">
    <property type="protein sequence ID" value="CAF0785093.1"/>
    <property type="molecule type" value="Genomic_DNA"/>
</dbReference>
<dbReference type="OrthoDB" id="5407799at2759"/>
<evidence type="ECO:0000313" key="3">
    <source>
        <dbReference type="EMBL" id="CAF1072966.1"/>
    </source>
</evidence>
<dbReference type="Proteomes" id="UP000681722">
    <property type="component" value="Unassembled WGS sequence"/>
</dbReference>
<feature type="region of interest" description="Disordered" evidence="1">
    <location>
        <begin position="146"/>
        <end position="172"/>
    </location>
</feature>
<accession>A0A813RTY3</accession>
<evidence type="ECO:0000313" key="4">
    <source>
        <dbReference type="EMBL" id="CAF3568758.1"/>
    </source>
</evidence>
<evidence type="ECO:0000313" key="2">
    <source>
        <dbReference type="EMBL" id="CAF0785093.1"/>
    </source>
</evidence>
<sequence>MSSNGICASCQQKIGSSLLRAGNTVTKKICPVCQFSYCSNCLYQKIAVPKLNYVMHEVCSKCYHQIQHELLQPPPKNFIKRIEKLPSTDQFYNPPPNKTNDLEQRLKQLRMESNEQQLTDDQRLKQSRIELNEQQSTDDQLQQRLQALRGDQSSSSSTRNTLPKGKMSTNPDDLMAQMNAELTLDQKNKQTEDEHDQQLQERIRALGIDRATLPSTKPLFPEEQIDEEEDELPWCTVCNDNATKRCNDCEELFCDKCAKKTHSEKYYKSHHLEPYKPSAKAKKKYY</sequence>
<dbReference type="Proteomes" id="UP000682733">
    <property type="component" value="Unassembled WGS sequence"/>
</dbReference>
<dbReference type="Pfam" id="PF22586">
    <property type="entry name" value="ANCHR-like_BBOX"/>
    <property type="match status" value="1"/>
</dbReference>
<dbReference type="PANTHER" id="PTHR46603">
    <property type="entry name" value="ABSCISSION/NOCUT CHECKPOINT REGULATOR"/>
    <property type="match status" value="1"/>
</dbReference>
<dbReference type="InterPro" id="IPR011011">
    <property type="entry name" value="Znf_FYVE_PHD"/>
</dbReference>
<dbReference type="EMBL" id="CAJOBA010008809">
    <property type="protein sequence ID" value="CAF3837031.1"/>
    <property type="molecule type" value="Genomic_DNA"/>
</dbReference>
<dbReference type="GO" id="GO:0030496">
    <property type="term" value="C:midbody"/>
    <property type="evidence" value="ECO:0007669"/>
    <property type="project" value="TreeGrafter"/>
</dbReference>
<dbReference type="CDD" id="cd00065">
    <property type="entry name" value="FYVE_like_SF"/>
    <property type="match status" value="1"/>
</dbReference>
<dbReference type="SUPFAM" id="SSF57903">
    <property type="entry name" value="FYVE/PHD zinc finger"/>
    <property type="match status" value="1"/>
</dbReference>
<evidence type="ECO:0000256" key="1">
    <source>
        <dbReference type="SAM" id="MobiDB-lite"/>
    </source>
</evidence>
<dbReference type="GO" id="GO:0032154">
    <property type="term" value="C:cleavage furrow"/>
    <property type="evidence" value="ECO:0007669"/>
    <property type="project" value="TreeGrafter"/>
</dbReference>